<keyword evidence="15" id="KW-1185">Reference proteome</keyword>
<dbReference type="InterPro" id="IPR001594">
    <property type="entry name" value="Palmitoyltrfase_DHHC"/>
</dbReference>
<organism evidence="14 15">
    <name type="scientific">Neocallimastix californiae</name>
    <dbReference type="NCBI Taxonomy" id="1754190"/>
    <lineage>
        <taxon>Eukaryota</taxon>
        <taxon>Fungi</taxon>
        <taxon>Fungi incertae sedis</taxon>
        <taxon>Chytridiomycota</taxon>
        <taxon>Chytridiomycota incertae sedis</taxon>
        <taxon>Neocallimastigomycetes</taxon>
        <taxon>Neocallimastigales</taxon>
        <taxon>Neocallimastigaceae</taxon>
        <taxon>Neocallimastix</taxon>
    </lineage>
</organism>
<keyword evidence="6 11" id="KW-0040">ANK repeat</keyword>
<comment type="domain">
    <text evidence="12">The DHHC domain is required for palmitoyltransferase activity.</text>
</comment>
<gene>
    <name evidence="14" type="ORF">LY90DRAFT_515828</name>
</gene>
<evidence type="ECO:0000313" key="14">
    <source>
        <dbReference type="EMBL" id="ORY21863.1"/>
    </source>
</evidence>
<comment type="similarity">
    <text evidence="2">Belongs to the DHHC palmitoyltransferase family. AKR/ZDHHC17 subfamily.</text>
</comment>
<proteinExistence type="inferred from homology"/>
<evidence type="ECO:0000256" key="7">
    <source>
        <dbReference type="ARBA" id="ARBA00023136"/>
    </source>
</evidence>
<dbReference type="Pfam" id="PF12796">
    <property type="entry name" value="Ank_2"/>
    <property type="match status" value="1"/>
</dbReference>
<evidence type="ECO:0000256" key="6">
    <source>
        <dbReference type="ARBA" id="ARBA00023043"/>
    </source>
</evidence>
<comment type="caution">
    <text evidence="14">The sequence shown here is derived from an EMBL/GenBank/DDBJ whole genome shotgun (WGS) entry which is preliminary data.</text>
</comment>
<keyword evidence="12" id="KW-0012">Acyltransferase</keyword>
<dbReference type="PROSITE" id="PS50216">
    <property type="entry name" value="DHHC"/>
    <property type="match status" value="1"/>
</dbReference>
<dbReference type="GO" id="GO:0019706">
    <property type="term" value="F:protein-cysteine S-palmitoyltransferase activity"/>
    <property type="evidence" value="ECO:0007669"/>
    <property type="project" value="UniProtKB-EC"/>
</dbReference>
<dbReference type="SMART" id="SM00248">
    <property type="entry name" value="ANK"/>
    <property type="match status" value="3"/>
</dbReference>
<comment type="subcellular location">
    <subcellularLocation>
        <location evidence="1">Membrane</location>
        <topology evidence="1">Multi-pass membrane protein</topology>
    </subcellularLocation>
</comment>
<evidence type="ECO:0000256" key="11">
    <source>
        <dbReference type="PROSITE-ProRule" id="PRU00023"/>
    </source>
</evidence>
<feature type="repeat" description="ANK" evidence="11">
    <location>
        <begin position="51"/>
        <end position="84"/>
    </location>
</feature>
<dbReference type="InterPro" id="IPR036770">
    <property type="entry name" value="Ankyrin_rpt-contain_sf"/>
</dbReference>
<dbReference type="GO" id="GO:0016020">
    <property type="term" value="C:membrane"/>
    <property type="evidence" value="ECO:0007669"/>
    <property type="project" value="UniProtKB-SubCell"/>
</dbReference>
<dbReference type="InterPro" id="IPR002110">
    <property type="entry name" value="Ankyrin_rpt"/>
</dbReference>
<evidence type="ECO:0000256" key="5">
    <source>
        <dbReference type="ARBA" id="ARBA00022989"/>
    </source>
</evidence>
<comment type="catalytic activity">
    <reaction evidence="10 12">
        <text>L-cysteinyl-[protein] + hexadecanoyl-CoA = S-hexadecanoyl-L-cysteinyl-[protein] + CoA</text>
        <dbReference type="Rhea" id="RHEA:36683"/>
        <dbReference type="Rhea" id="RHEA-COMP:10131"/>
        <dbReference type="Rhea" id="RHEA-COMP:11032"/>
        <dbReference type="ChEBI" id="CHEBI:29950"/>
        <dbReference type="ChEBI" id="CHEBI:57287"/>
        <dbReference type="ChEBI" id="CHEBI:57379"/>
        <dbReference type="ChEBI" id="CHEBI:74151"/>
        <dbReference type="EC" id="2.3.1.225"/>
    </reaction>
</comment>
<accession>A0A1Y2AH00</accession>
<dbReference type="Pfam" id="PF01529">
    <property type="entry name" value="DHHC"/>
    <property type="match status" value="1"/>
</dbReference>
<evidence type="ECO:0000256" key="8">
    <source>
        <dbReference type="ARBA" id="ARBA00023139"/>
    </source>
</evidence>
<feature type="transmembrane region" description="Helical" evidence="12">
    <location>
        <begin position="271"/>
        <end position="291"/>
    </location>
</feature>
<dbReference type="SUPFAM" id="SSF48403">
    <property type="entry name" value="Ankyrin repeat"/>
    <property type="match status" value="1"/>
</dbReference>
<dbReference type="AlphaFoldDB" id="A0A1Y2AH00"/>
<evidence type="ECO:0000313" key="15">
    <source>
        <dbReference type="Proteomes" id="UP000193920"/>
    </source>
</evidence>
<dbReference type="EC" id="2.3.1.225" evidence="12"/>
<keyword evidence="9" id="KW-0449">Lipoprotein</keyword>
<dbReference type="OrthoDB" id="6781668at2759"/>
<keyword evidence="8" id="KW-0564">Palmitate</keyword>
<feature type="repeat" description="ANK" evidence="11">
    <location>
        <begin position="18"/>
        <end position="50"/>
    </location>
</feature>
<dbReference type="PROSITE" id="PS50088">
    <property type="entry name" value="ANK_REPEAT"/>
    <property type="match status" value="3"/>
</dbReference>
<evidence type="ECO:0000256" key="12">
    <source>
        <dbReference type="RuleBase" id="RU079119"/>
    </source>
</evidence>
<feature type="repeat" description="ANK" evidence="11">
    <location>
        <begin position="85"/>
        <end position="117"/>
    </location>
</feature>
<evidence type="ECO:0000256" key="2">
    <source>
        <dbReference type="ARBA" id="ARBA00010104"/>
    </source>
</evidence>
<evidence type="ECO:0000256" key="1">
    <source>
        <dbReference type="ARBA" id="ARBA00004141"/>
    </source>
</evidence>
<dbReference type="PANTHER" id="PTHR24161">
    <property type="entry name" value="ANK_REP_REGION DOMAIN-CONTAINING PROTEIN-RELATED"/>
    <property type="match status" value="1"/>
</dbReference>
<feature type="transmembrane region" description="Helical" evidence="12">
    <location>
        <begin position="162"/>
        <end position="183"/>
    </location>
</feature>
<evidence type="ECO:0000259" key="13">
    <source>
        <dbReference type="Pfam" id="PF01529"/>
    </source>
</evidence>
<evidence type="ECO:0000256" key="3">
    <source>
        <dbReference type="ARBA" id="ARBA00022692"/>
    </source>
</evidence>
<reference evidence="14 15" key="1">
    <citation type="submission" date="2016-08" db="EMBL/GenBank/DDBJ databases">
        <title>A Parts List for Fungal Cellulosomes Revealed by Comparative Genomics.</title>
        <authorList>
            <consortium name="DOE Joint Genome Institute"/>
            <person name="Haitjema C.H."/>
            <person name="Gilmore S.P."/>
            <person name="Henske J.K."/>
            <person name="Solomon K.V."/>
            <person name="De Groot R."/>
            <person name="Kuo A."/>
            <person name="Mondo S.J."/>
            <person name="Salamov A.A."/>
            <person name="Labutti K."/>
            <person name="Zhao Z."/>
            <person name="Chiniquy J."/>
            <person name="Barry K."/>
            <person name="Brewer H.M."/>
            <person name="Purvine S.O."/>
            <person name="Wright A.T."/>
            <person name="Boxma B."/>
            <person name="Van Alen T."/>
            <person name="Hackstein J.H."/>
            <person name="Baker S.E."/>
            <person name="Grigoriev I.V."/>
            <person name="O'Malley M.A."/>
        </authorList>
    </citation>
    <scope>NUCLEOTIDE SEQUENCE [LARGE SCALE GENOMIC DNA]</scope>
    <source>
        <strain evidence="14 15">G1</strain>
    </source>
</reference>
<dbReference type="PANTHER" id="PTHR24161:SF85">
    <property type="entry name" value="PALMITOYLTRANSFERASE HIP14"/>
    <property type="match status" value="1"/>
</dbReference>
<sequence>MVTLLYRHHANPNIIDNQGYNAFHLAIHGGYPMLALYLISLGMEVDALDPMERTPLMWAAYLGNSLECARVLIRMGADVNLVDKTKFTALHWAITSRHMDIAKVIIEAGARYDIKDEHGKTAFDWIENKGTKERYDKIVEDYKLSLEYKPGSKKDKMESNPFVASLYQSTLFYLFLNYIFVFFKTHSYFLCLFHDPGNIPHLSIESRNKVIQELAEQDILDSRHYCVECNIRKPIRSKHCRFCNKCVILFDHHCPWTYNCIGYLNHRSFVIFLYSTVIGGILLFYIAINYFKNLPIVKGSPFCLFSERMCSILAQDSYSYANCSWLLINLCWCGFLAMIQTYQIARAYTTNESANYYKYDYLTRKEDVHLQYYKRKYYNPFDFGVIRNTIYFWRRSGYNKNINWYTIYDVPEDLNLQVIGGHEVADDNNENIEMKDIV</sequence>
<protein>
    <recommendedName>
        <fullName evidence="12">Palmitoyltransferase</fullName>
        <ecNumber evidence="12">2.3.1.225</ecNumber>
    </recommendedName>
</protein>
<keyword evidence="12" id="KW-0808">Transferase</keyword>
<evidence type="ECO:0000256" key="9">
    <source>
        <dbReference type="ARBA" id="ARBA00023288"/>
    </source>
</evidence>
<evidence type="ECO:0000256" key="4">
    <source>
        <dbReference type="ARBA" id="ARBA00022737"/>
    </source>
</evidence>
<feature type="domain" description="Palmitoyltransferase DHHC" evidence="13">
    <location>
        <begin position="221"/>
        <end position="355"/>
    </location>
</feature>
<evidence type="ECO:0000256" key="10">
    <source>
        <dbReference type="ARBA" id="ARBA00048048"/>
    </source>
</evidence>
<keyword evidence="3 12" id="KW-0812">Transmembrane</keyword>
<dbReference type="EMBL" id="MCOG01000257">
    <property type="protein sequence ID" value="ORY21863.1"/>
    <property type="molecule type" value="Genomic_DNA"/>
</dbReference>
<keyword evidence="7 12" id="KW-0472">Membrane</keyword>
<dbReference type="Proteomes" id="UP000193920">
    <property type="component" value="Unassembled WGS sequence"/>
</dbReference>
<keyword evidence="4" id="KW-0677">Repeat</keyword>
<name>A0A1Y2AH00_9FUNG</name>
<keyword evidence="5 12" id="KW-1133">Transmembrane helix</keyword>
<dbReference type="Gene3D" id="1.25.40.20">
    <property type="entry name" value="Ankyrin repeat-containing domain"/>
    <property type="match status" value="1"/>
</dbReference>
<dbReference type="PROSITE" id="PS50297">
    <property type="entry name" value="ANK_REP_REGION"/>
    <property type="match status" value="2"/>
</dbReference>